<dbReference type="AlphaFoldDB" id="V2Y2B6"/>
<feature type="region of interest" description="Disordered" evidence="1">
    <location>
        <begin position="1"/>
        <end position="23"/>
    </location>
</feature>
<protein>
    <submittedName>
        <fullName evidence="2">Uncharacterized protein</fullName>
    </submittedName>
</protein>
<name>V2Y2B6_MONRO</name>
<proteinExistence type="predicted"/>
<organism evidence="2 3">
    <name type="scientific">Moniliophthora roreri (strain MCA 2997)</name>
    <name type="common">Cocoa frosty pod rot fungus</name>
    <name type="synonym">Crinipellis roreri</name>
    <dbReference type="NCBI Taxonomy" id="1381753"/>
    <lineage>
        <taxon>Eukaryota</taxon>
        <taxon>Fungi</taxon>
        <taxon>Dikarya</taxon>
        <taxon>Basidiomycota</taxon>
        <taxon>Agaricomycotina</taxon>
        <taxon>Agaricomycetes</taxon>
        <taxon>Agaricomycetidae</taxon>
        <taxon>Agaricales</taxon>
        <taxon>Marasmiineae</taxon>
        <taxon>Marasmiaceae</taxon>
        <taxon>Moniliophthora</taxon>
    </lineage>
</organism>
<keyword evidence="3" id="KW-1185">Reference proteome</keyword>
<dbReference type="HOGENOM" id="CLU_1865636_0_0_1"/>
<evidence type="ECO:0000313" key="3">
    <source>
        <dbReference type="Proteomes" id="UP000017559"/>
    </source>
</evidence>
<feature type="compositionally biased region" description="Polar residues" evidence="1">
    <location>
        <begin position="12"/>
        <end position="22"/>
    </location>
</feature>
<accession>V2Y2B6</accession>
<evidence type="ECO:0000256" key="1">
    <source>
        <dbReference type="SAM" id="MobiDB-lite"/>
    </source>
</evidence>
<reference evidence="2 3" key="1">
    <citation type="journal article" date="2014" name="BMC Genomics">
        <title>Genome and secretome analysis of the hemibiotrophic fungal pathogen, Moniliophthora roreri, which causes frosty pod rot disease of cacao: mechanisms of the biotrophic and necrotrophic phases.</title>
        <authorList>
            <person name="Meinhardt L.W."/>
            <person name="Costa G.G.L."/>
            <person name="Thomazella D.P.T."/>
            <person name="Teixeira P.J.P.L."/>
            <person name="Carazzolle M.F."/>
            <person name="Schuster S.C."/>
            <person name="Carlson J.E."/>
            <person name="Guiltinan M.J."/>
            <person name="Mieczkowski P."/>
            <person name="Farmer A."/>
            <person name="Ramaraj T."/>
            <person name="Crozier J."/>
            <person name="Davis R.E."/>
            <person name="Shao J."/>
            <person name="Melnick R.L."/>
            <person name="Pereira G.A.G."/>
            <person name="Bailey B.A."/>
        </authorList>
    </citation>
    <scope>NUCLEOTIDE SEQUENCE [LARGE SCALE GENOMIC DNA]</scope>
    <source>
        <strain evidence="2 3">MCA 2997</strain>
    </source>
</reference>
<gene>
    <name evidence="2" type="ORF">Moror_2426</name>
</gene>
<dbReference type="EMBL" id="AWSO01001020">
    <property type="protein sequence ID" value="ESK85784.1"/>
    <property type="molecule type" value="Genomic_DNA"/>
</dbReference>
<sequence>MSEAAVEKLSETVPTTQKTTTGDVEIGNDEEKMKKDRAVRQGIFLTLSPSSVLNSLMKFYFLDPKLPHYKFMCVYTAPADPDDTFQVLPEDFLQGYASTLKARMRRHEDKRFNKNTVFTEFTEPNDVERAPLSKMPP</sequence>
<comment type="caution">
    <text evidence="2">The sequence shown here is derived from an EMBL/GenBank/DDBJ whole genome shotgun (WGS) entry which is preliminary data.</text>
</comment>
<dbReference type="KEGG" id="mrr:Moror_2426"/>
<dbReference type="Proteomes" id="UP000017559">
    <property type="component" value="Unassembled WGS sequence"/>
</dbReference>
<feature type="compositionally biased region" description="Basic and acidic residues" evidence="1">
    <location>
        <begin position="1"/>
        <end position="10"/>
    </location>
</feature>
<evidence type="ECO:0000313" key="2">
    <source>
        <dbReference type="EMBL" id="ESK85784.1"/>
    </source>
</evidence>